<dbReference type="Proteomes" id="UP000730482">
    <property type="component" value="Unassembled WGS sequence"/>
</dbReference>
<sequence>MSTRSVVAFRDGESTTGIYLDFDGRADRQIPLLRTVFHDTFFRDLRQMRTVLLKHTAGWALLNPNPVQTAAYIGDEHYLDVPGVGVAYTADIDVTRTGEDVFDRECTFLFDMADSSLHWFAGRDLLLWMPLDDWARIGPWHPGATLPIVAADPIGEMLLSGTVPVYTEAHITALVKRLGIEPGGQLPIVNGGDLFDIHHAAVETGLLPRGTWFFTDDNPGSSEGGAIALPHPAPGVSICLDFLAADFAGDGTGQPQPDVGQSVRKVLESMANAISAASKGLAAWRGPEPVFVLNVRQPDDEILSHTHGPVQQVHTLDLGSLFDARPASAETAVEWAADQVARLHQWPLELRRKAHTVIEHVMHSYPAARIMAAALIEDTVDPVAVRRARLAAGRPTSQDEAEGRADFEAWLAEHTGYGAACRWAATDQGLDPISSALRAAGIDHDVDQTGGFCMVVHVSTPHGFYFGITASEDRNVVAGRQWMVVRYSDTDEGDEGEITGSAMSTLDVIALLTGHLTTTTGADVSLRAVQAVNTAVDWLKEELDVYEGAVDDLLNLVVNATGYAAEHPDDSTLAAAIWESYGGGSCIRGCDDEDYCEDPEHSDIVEEVLGWIAELG</sequence>
<reference evidence="1 2" key="1">
    <citation type="submission" date="2020-02" db="EMBL/GenBank/DDBJ databases">
        <title>Acidophilic actinobacteria isolated from forest soil.</title>
        <authorList>
            <person name="Golinska P."/>
        </authorList>
    </citation>
    <scope>NUCLEOTIDE SEQUENCE [LARGE SCALE GENOMIC DNA]</scope>
    <source>
        <strain evidence="1 2">NL8</strain>
    </source>
</reference>
<dbReference type="RefSeq" id="WP_212007871.1">
    <property type="nucleotide sequence ID" value="NZ_JAAFYZ010000010.1"/>
</dbReference>
<evidence type="ECO:0000313" key="2">
    <source>
        <dbReference type="Proteomes" id="UP000730482"/>
    </source>
</evidence>
<gene>
    <name evidence="1" type="ORF">KGQ19_05000</name>
</gene>
<protein>
    <submittedName>
        <fullName evidence="1">Uncharacterized protein</fullName>
    </submittedName>
</protein>
<proteinExistence type="predicted"/>
<comment type="caution">
    <text evidence="1">The sequence shown here is derived from an EMBL/GenBank/DDBJ whole genome shotgun (WGS) entry which is preliminary data.</text>
</comment>
<dbReference type="EMBL" id="JAAFYZ010000010">
    <property type="protein sequence ID" value="MBS2546221.1"/>
    <property type="molecule type" value="Genomic_DNA"/>
</dbReference>
<keyword evidence="2" id="KW-1185">Reference proteome</keyword>
<name>A0ABS5KKB3_9ACTN</name>
<organism evidence="1 2">
    <name type="scientific">Catenulispora pinistramenti</name>
    <dbReference type="NCBI Taxonomy" id="2705254"/>
    <lineage>
        <taxon>Bacteria</taxon>
        <taxon>Bacillati</taxon>
        <taxon>Actinomycetota</taxon>
        <taxon>Actinomycetes</taxon>
        <taxon>Catenulisporales</taxon>
        <taxon>Catenulisporaceae</taxon>
        <taxon>Catenulispora</taxon>
    </lineage>
</organism>
<evidence type="ECO:0000313" key="1">
    <source>
        <dbReference type="EMBL" id="MBS2546221.1"/>
    </source>
</evidence>
<accession>A0ABS5KKB3</accession>